<feature type="compositionally biased region" description="Acidic residues" evidence="1">
    <location>
        <begin position="144"/>
        <end position="154"/>
    </location>
</feature>
<gene>
    <name evidence="3" type="ORF">G7Y89_g15861</name>
</gene>
<keyword evidence="2" id="KW-1133">Transmembrane helix</keyword>
<dbReference type="EMBL" id="JAAMPI010002782">
    <property type="protein sequence ID" value="KAF4609417.1"/>
    <property type="molecule type" value="Genomic_DNA"/>
</dbReference>
<evidence type="ECO:0000313" key="3">
    <source>
        <dbReference type="EMBL" id="KAF4609417.1"/>
    </source>
</evidence>
<evidence type="ECO:0000256" key="2">
    <source>
        <dbReference type="SAM" id="Phobius"/>
    </source>
</evidence>
<feature type="transmembrane region" description="Helical" evidence="2">
    <location>
        <begin position="108"/>
        <end position="127"/>
    </location>
</feature>
<reference evidence="3 4" key="1">
    <citation type="submission" date="2020-03" db="EMBL/GenBank/DDBJ databases">
        <title>Draft Genome Sequence of Cudoniella acicularis.</title>
        <authorList>
            <person name="Buettner E."/>
            <person name="Kellner H."/>
        </authorList>
    </citation>
    <scope>NUCLEOTIDE SEQUENCE [LARGE SCALE GENOMIC DNA]</scope>
    <source>
        <strain evidence="3 4">DSM 108380</strain>
    </source>
</reference>
<protein>
    <submittedName>
        <fullName evidence="3">Uncharacterized protein</fullName>
    </submittedName>
</protein>
<keyword evidence="2" id="KW-0812">Transmembrane</keyword>
<proteinExistence type="predicted"/>
<sequence length="189" mass="20658">MSSSAVMKSLLGRKQSVRPLVTASKPTLSSNHAILPEPSARYLKLITDGAEEHSLPSEYLSFLYSIRPYMITTRKQKAGQVLILAIWAPIILSFLGLGKVFADEEGKIPAWLGKLMGLVFGGVWSSYDAVFKGVFGDGERTIGEDDEGGDEDEERGLRRRGEKMPLLSSEICIHALKETGISETNARSA</sequence>
<keyword evidence="2" id="KW-0472">Membrane</keyword>
<evidence type="ECO:0000313" key="4">
    <source>
        <dbReference type="Proteomes" id="UP000566819"/>
    </source>
</evidence>
<comment type="caution">
    <text evidence="3">The sequence shown here is derived from an EMBL/GenBank/DDBJ whole genome shotgun (WGS) entry which is preliminary data.</text>
</comment>
<accession>A0A8H4VHM2</accession>
<evidence type="ECO:0000256" key="1">
    <source>
        <dbReference type="SAM" id="MobiDB-lite"/>
    </source>
</evidence>
<feature type="transmembrane region" description="Helical" evidence="2">
    <location>
        <begin position="81"/>
        <end position="102"/>
    </location>
</feature>
<feature type="region of interest" description="Disordered" evidence="1">
    <location>
        <begin position="141"/>
        <end position="162"/>
    </location>
</feature>
<organism evidence="3 4">
    <name type="scientific">Cudoniella acicularis</name>
    <dbReference type="NCBI Taxonomy" id="354080"/>
    <lineage>
        <taxon>Eukaryota</taxon>
        <taxon>Fungi</taxon>
        <taxon>Dikarya</taxon>
        <taxon>Ascomycota</taxon>
        <taxon>Pezizomycotina</taxon>
        <taxon>Leotiomycetes</taxon>
        <taxon>Helotiales</taxon>
        <taxon>Tricladiaceae</taxon>
        <taxon>Cudoniella</taxon>
    </lineage>
</organism>
<dbReference type="AlphaFoldDB" id="A0A8H4VHM2"/>
<dbReference type="OrthoDB" id="2017317at2759"/>
<dbReference type="Gene3D" id="3.10.490.10">
    <property type="entry name" value="Gamma-glutamyl cyclotransferase-like"/>
    <property type="match status" value="1"/>
</dbReference>
<dbReference type="Proteomes" id="UP000566819">
    <property type="component" value="Unassembled WGS sequence"/>
</dbReference>
<name>A0A8H4VHM2_9HELO</name>
<keyword evidence="4" id="KW-1185">Reference proteome</keyword>